<gene>
    <name evidence="2" type="ORF">RW095_28140</name>
</gene>
<keyword evidence="3" id="KW-1185">Reference proteome</keyword>
<dbReference type="Proteomes" id="UP001302652">
    <property type="component" value="Chromosome 1"/>
</dbReference>
<protein>
    <submittedName>
        <fullName evidence="2">Uncharacterized protein</fullName>
    </submittedName>
</protein>
<evidence type="ECO:0000313" key="3">
    <source>
        <dbReference type="Proteomes" id="UP001302652"/>
    </source>
</evidence>
<dbReference type="EMBL" id="CP136513">
    <property type="protein sequence ID" value="WOD20070.1"/>
    <property type="molecule type" value="Genomic_DNA"/>
</dbReference>
<feature type="compositionally biased region" description="Basic and acidic residues" evidence="1">
    <location>
        <begin position="50"/>
        <end position="64"/>
    </location>
</feature>
<sequence length="73" mass="8302">MADTDAIDVSYTKIVRRRIAFGRRTIALRCPLQHAEMYVIYPDRSSFSRRGTDPRALHPAEERAGAIPSSVRK</sequence>
<reference evidence="2 3" key="1">
    <citation type="submission" date="2023-10" db="EMBL/GenBank/DDBJ databases">
        <title>Surface-active antibiotics is a multifunctional adaptation for post-fire microbes.</title>
        <authorList>
            <person name="Liu M.D."/>
            <person name="Du Y."/>
            <person name="Koupaei S.K."/>
            <person name="Kim N.R."/>
            <person name="Zhang W."/>
            <person name="Traxler M.F."/>
        </authorList>
    </citation>
    <scope>NUCLEOTIDE SEQUENCE [LARGE SCALE GENOMIC DNA]</scope>
    <source>
        <strain evidence="2 3">F3</strain>
    </source>
</reference>
<evidence type="ECO:0000256" key="1">
    <source>
        <dbReference type="SAM" id="MobiDB-lite"/>
    </source>
</evidence>
<feature type="region of interest" description="Disordered" evidence="1">
    <location>
        <begin position="46"/>
        <end position="73"/>
    </location>
</feature>
<organism evidence="2 3">
    <name type="scientific">Paraburkholderia kirstenboschensis</name>
    <dbReference type="NCBI Taxonomy" id="1245436"/>
    <lineage>
        <taxon>Bacteria</taxon>
        <taxon>Pseudomonadati</taxon>
        <taxon>Pseudomonadota</taxon>
        <taxon>Betaproteobacteria</taxon>
        <taxon>Burkholderiales</taxon>
        <taxon>Burkholderiaceae</taxon>
        <taxon>Paraburkholderia</taxon>
    </lineage>
</organism>
<name>A0ABZ0ET27_9BURK</name>
<dbReference type="RefSeq" id="WP_317022047.1">
    <property type="nucleotide sequence ID" value="NZ_CP136513.1"/>
</dbReference>
<proteinExistence type="predicted"/>
<accession>A0ABZ0ET27</accession>
<evidence type="ECO:0000313" key="2">
    <source>
        <dbReference type="EMBL" id="WOD20070.1"/>
    </source>
</evidence>